<proteinExistence type="predicted"/>
<organism evidence="1 2">
    <name type="scientific">Nicotiana tabacum</name>
    <name type="common">Common tobacco</name>
    <dbReference type="NCBI Taxonomy" id="4097"/>
    <lineage>
        <taxon>Eukaryota</taxon>
        <taxon>Viridiplantae</taxon>
        <taxon>Streptophyta</taxon>
        <taxon>Embryophyta</taxon>
        <taxon>Tracheophyta</taxon>
        <taxon>Spermatophyta</taxon>
        <taxon>Magnoliopsida</taxon>
        <taxon>eudicotyledons</taxon>
        <taxon>Gunneridae</taxon>
        <taxon>Pentapetalae</taxon>
        <taxon>asterids</taxon>
        <taxon>lamiids</taxon>
        <taxon>Solanales</taxon>
        <taxon>Solanaceae</taxon>
        <taxon>Nicotianoideae</taxon>
        <taxon>Nicotianeae</taxon>
        <taxon>Nicotiana</taxon>
    </lineage>
</organism>
<dbReference type="RefSeq" id="XP_075111394.1">
    <property type="nucleotide sequence ID" value="XM_075255293.1"/>
</dbReference>
<evidence type="ECO:0000313" key="1">
    <source>
        <dbReference type="Proteomes" id="UP000790787"/>
    </source>
</evidence>
<accession>A0AC58UQE9</accession>
<name>A0AC58UQE9_TOBAC</name>
<evidence type="ECO:0000313" key="2">
    <source>
        <dbReference type="RefSeq" id="XP_075111394.1"/>
    </source>
</evidence>
<sequence>MLNFLHCHVKERQGPLDCIVTVIYGFNAIEHREAMWQGLKQVALGVHVPWLIIGDFNAMLLPQYRIFGNPVTYAEIKAYSEYVTDLLLSELQWKDEYYIWSNKQGGADRVCSRLDRAFGNHEWMLQWGNVVIEYELPFIFDHSPMILSLKTKARNINVPFGFFNVWTSHQDILTMLNNIEFKSISQKIVLAREELQLTQEMTNAQCTDQLLGKEKQILLDLEKWSLVEESALR</sequence>
<reference evidence="2" key="2">
    <citation type="submission" date="2025-08" db="UniProtKB">
        <authorList>
            <consortium name="RefSeq"/>
        </authorList>
    </citation>
    <scope>IDENTIFICATION</scope>
    <source>
        <tissue evidence="2">Leaf</tissue>
    </source>
</reference>
<dbReference type="Proteomes" id="UP000790787">
    <property type="component" value="Chromosome 6"/>
</dbReference>
<gene>
    <name evidence="2" type="primary">LOC142181775</name>
</gene>
<reference evidence="1" key="1">
    <citation type="journal article" date="2014" name="Nat. Commun.">
        <title>The tobacco genome sequence and its comparison with those of tomato and potato.</title>
        <authorList>
            <person name="Sierro N."/>
            <person name="Battey J.N."/>
            <person name="Ouadi S."/>
            <person name="Bakaher N."/>
            <person name="Bovet L."/>
            <person name="Willig A."/>
            <person name="Goepfert S."/>
            <person name="Peitsch M.C."/>
            <person name="Ivanov N.V."/>
        </authorList>
    </citation>
    <scope>NUCLEOTIDE SEQUENCE [LARGE SCALE GENOMIC DNA]</scope>
</reference>
<protein>
    <submittedName>
        <fullName evidence="2">Uncharacterized protein LOC142181775</fullName>
    </submittedName>
</protein>
<keyword evidence="1" id="KW-1185">Reference proteome</keyword>